<comment type="caution">
    <text evidence="3">The sequence shown here is derived from an EMBL/GenBank/DDBJ whole genome shotgun (WGS) entry which is preliminary data.</text>
</comment>
<dbReference type="PANTHER" id="PTHR31635:SF196">
    <property type="entry name" value="REVERSE TRANSCRIPTASE DOMAIN-CONTAINING PROTEIN-RELATED"/>
    <property type="match status" value="1"/>
</dbReference>
<dbReference type="AlphaFoldDB" id="A0ABD3G9X9"/>
<gene>
    <name evidence="3" type="ORF">R1sor_025202</name>
</gene>
<proteinExistence type="predicted"/>
<dbReference type="InterPro" id="IPR043502">
    <property type="entry name" value="DNA/RNA_pol_sf"/>
</dbReference>
<sequence>MITPQNMKIVSWNINGTAGDLRGRTIRRRIKTVYKDADILALQELKTSEFELEQTLGLLAEGCRIVVDYKSNGWGGCALIIKPTYQVVSVGVKGIGQAAWAKVQTGKSIVGILGIYAPHSDRERMELCDWISQLVGEDQWVITGDLNMVETGLDTNCISPILEGDEVLKWMEVCQELNLSDCYTLAAIRVGSRFTRFQVKGAGVEMSRLDRLYFTGNEEWVDYIAKITHDNRSGISDHSPVIVDLRLVEGENQQSFRKSVKLSVEDFREEGVREKAIAAWQNDSATVTDPRVRWDLGWRRVKTIIKEARRDKKQKEISRSDLEKIMLEWMERLERDNSASNRDGFKLAVGMLKAKDDEEARIWRQRSRAKWMSESETPTKYFFSLWKANMKQEEIRGSLQREDGSVTECREQIMQEIGSFYTTLFQDEGESTNDREERRSVLRLINKRVSVEQNEVLVRMPRVEDLDECVANLARDKAPGLDGLISRIIADRIKVLMPGLVSGQQTGFIPGRTIFDNILSLKLGEEWAVESGQEAIFLKLDFIKAYDRVRHSFLWDTLAEMDFCSKIIRLIQGLMRGAEALVHQNGDFTEPFCMERGVRQGCPLAPFLFSLTTEPLMLLLQKAADEGRLVGIRTVGENQLIHSLFADDTGLCLKATQDNFEEAKSLVEQFERISGARLNVAKSLIIPIGLETIPRWVFEMGCRVASEGEVWTYLGTPTCVRVSEEQLEMFLLEKLTKRVNHWSNRLLSWEGRCVVLKHALTAMPNYFLMTLGLTQKGYVKLDRVCWQFLWGRNSEGQFKKPLILWDRICREKMEGGLGLCTFRDQAATLKMRLVTRILDGEKEGWIELAEALITTDFNKKKVNHGKDRNATEILLLEKPSRMMGSRTMKHILIGWRHGRDKVHF</sequence>
<feature type="domain" description="Reverse transcriptase" evidence="1">
    <location>
        <begin position="485"/>
        <end position="686"/>
    </location>
</feature>
<evidence type="ECO:0000313" key="4">
    <source>
        <dbReference type="Proteomes" id="UP001633002"/>
    </source>
</evidence>
<dbReference type="InterPro" id="IPR020847">
    <property type="entry name" value="AP_endonuclease_F1_BS"/>
</dbReference>
<feature type="domain" description="Endonuclease/exonuclease/phosphatase" evidence="2">
    <location>
        <begin position="10"/>
        <end position="238"/>
    </location>
</feature>
<evidence type="ECO:0000259" key="1">
    <source>
        <dbReference type="Pfam" id="PF00078"/>
    </source>
</evidence>
<dbReference type="Proteomes" id="UP001633002">
    <property type="component" value="Unassembled WGS sequence"/>
</dbReference>
<dbReference type="PANTHER" id="PTHR31635">
    <property type="entry name" value="REVERSE TRANSCRIPTASE DOMAIN-CONTAINING PROTEIN-RELATED"/>
    <property type="match status" value="1"/>
</dbReference>
<keyword evidence="4" id="KW-1185">Reference proteome</keyword>
<dbReference type="CDD" id="cd01650">
    <property type="entry name" value="RT_nLTR_like"/>
    <property type="match status" value="1"/>
</dbReference>
<dbReference type="Pfam" id="PF00078">
    <property type="entry name" value="RVT_1"/>
    <property type="match status" value="1"/>
</dbReference>
<protein>
    <recommendedName>
        <fullName evidence="5">Reverse transcriptase domain-containing protein</fullName>
    </recommendedName>
</protein>
<dbReference type="InterPro" id="IPR000477">
    <property type="entry name" value="RT_dom"/>
</dbReference>
<accession>A0ABD3G9X9</accession>
<dbReference type="InterPro" id="IPR036691">
    <property type="entry name" value="Endo/exonu/phosph_ase_sf"/>
</dbReference>
<dbReference type="InterPro" id="IPR005135">
    <property type="entry name" value="Endo/exonuclease/phosphatase"/>
</dbReference>
<organism evidence="3 4">
    <name type="scientific">Riccia sorocarpa</name>
    <dbReference type="NCBI Taxonomy" id="122646"/>
    <lineage>
        <taxon>Eukaryota</taxon>
        <taxon>Viridiplantae</taxon>
        <taxon>Streptophyta</taxon>
        <taxon>Embryophyta</taxon>
        <taxon>Marchantiophyta</taxon>
        <taxon>Marchantiopsida</taxon>
        <taxon>Marchantiidae</taxon>
        <taxon>Marchantiales</taxon>
        <taxon>Ricciaceae</taxon>
        <taxon>Riccia</taxon>
    </lineage>
</organism>
<name>A0ABD3G9X9_9MARC</name>
<dbReference type="Gene3D" id="3.60.10.10">
    <property type="entry name" value="Endonuclease/exonuclease/phosphatase"/>
    <property type="match status" value="1"/>
</dbReference>
<dbReference type="Pfam" id="PF03372">
    <property type="entry name" value="Exo_endo_phos"/>
    <property type="match status" value="1"/>
</dbReference>
<dbReference type="SUPFAM" id="SSF56219">
    <property type="entry name" value="DNase I-like"/>
    <property type="match status" value="1"/>
</dbReference>
<dbReference type="EMBL" id="JBJQOH010000008">
    <property type="protein sequence ID" value="KAL3675254.1"/>
    <property type="molecule type" value="Genomic_DNA"/>
</dbReference>
<evidence type="ECO:0000313" key="3">
    <source>
        <dbReference type="EMBL" id="KAL3675254.1"/>
    </source>
</evidence>
<evidence type="ECO:0000259" key="2">
    <source>
        <dbReference type="Pfam" id="PF03372"/>
    </source>
</evidence>
<reference evidence="3 4" key="1">
    <citation type="submission" date="2024-09" db="EMBL/GenBank/DDBJ databases">
        <title>Chromosome-scale assembly of Riccia sorocarpa.</title>
        <authorList>
            <person name="Paukszto L."/>
        </authorList>
    </citation>
    <scope>NUCLEOTIDE SEQUENCE [LARGE SCALE GENOMIC DNA]</scope>
    <source>
        <strain evidence="3">LP-2024</strain>
        <tissue evidence="3">Aerial parts of the thallus</tissue>
    </source>
</reference>
<dbReference type="PROSITE" id="PS00726">
    <property type="entry name" value="AP_NUCLEASE_F1_1"/>
    <property type="match status" value="1"/>
</dbReference>
<dbReference type="SUPFAM" id="SSF56672">
    <property type="entry name" value="DNA/RNA polymerases"/>
    <property type="match status" value="1"/>
</dbReference>
<evidence type="ECO:0008006" key="5">
    <source>
        <dbReference type="Google" id="ProtNLM"/>
    </source>
</evidence>